<evidence type="ECO:0000313" key="1">
    <source>
        <dbReference type="EMBL" id="SVB03209.1"/>
    </source>
</evidence>
<dbReference type="Gene3D" id="3.10.180.10">
    <property type="entry name" value="2,3-Dihydroxybiphenyl 1,2-Dioxygenase, domain 1"/>
    <property type="match status" value="1"/>
</dbReference>
<protein>
    <recommendedName>
        <fullName evidence="2">VOC domain-containing protein</fullName>
    </recommendedName>
</protein>
<name>A0A382AP73_9ZZZZ</name>
<reference evidence="1" key="1">
    <citation type="submission" date="2018-05" db="EMBL/GenBank/DDBJ databases">
        <authorList>
            <person name="Lanie J.A."/>
            <person name="Ng W.-L."/>
            <person name="Kazmierczak K.M."/>
            <person name="Andrzejewski T.M."/>
            <person name="Davidsen T.M."/>
            <person name="Wayne K.J."/>
            <person name="Tettelin H."/>
            <person name="Glass J.I."/>
            <person name="Rusch D."/>
            <person name="Podicherti R."/>
            <person name="Tsui H.-C.T."/>
            <person name="Winkler M.E."/>
        </authorList>
    </citation>
    <scope>NUCLEOTIDE SEQUENCE</scope>
</reference>
<dbReference type="SUPFAM" id="SSF54593">
    <property type="entry name" value="Glyoxalase/Bleomycin resistance protein/Dihydroxybiphenyl dioxygenase"/>
    <property type="match status" value="1"/>
</dbReference>
<gene>
    <name evidence="1" type="ORF">METZ01_LOCUS156063</name>
</gene>
<dbReference type="EMBL" id="UINC01026197">
    <property type="protein sequence ID" value="SVB03209.1"/>
    <property type="molecule type" value="Genomic_DNA"/>
</dbReference>
<organism evidence="1">
    <name type="scientific">marine metagenome</name>
    <dbReference type="NCBI Taxonomy" id="408172"/>
    <lineage>
        <taxon>unclassified sequences</taxon>
        <taxon>metagenomes</taxon>
        <taxon>ecological metagenomes</taxon>
    </lineage>
</organism>
<evidence type="ECO:0008006" key="2">
    <source>
        <dbReference type="Google" id="ProtNLM"/>
    </source>
</evidence>
<dbReference type="AlphaFoldDB" id="A0A382AP73"/>
<accession>A0A382AP73</accession>
<sequence>MKGLRKLRLRQICFVAHDLEKTLDQFCDLLQAEVCFRDPGVGHFGLANGLIEVGGDFLEVVSPTEEGTTAGRYLDRMKGDSGYMLIFQCENAQIYREKAEELNIRQVWTTNLENGVIATHFHPKDIGGVIMSIDSMNNEKWKNKYSYWQWAGTDWMASEVNDSFAIIGAEMSCVSPDELSRKWSSFLKLPLSKKNQQGVIKGEDFEIRFSKDSDKGLTYLSEIDIKIKDEDIKEEIISKYRTSGNLSLKLCGTKINLL</sequence>
<proteinExistence type="predicted"/>
<dbReference type="InterPro" id="IPR029068">
    <property type="entry name" value="Glyas_Bleomycin-R_OHBP_Dase"/>
</dbReference>